<dbReference type="AlphaFoldDB" id="A0A1R3KYH0"/>
<gene>
    <name evidence="1" type="ORF">CCACVL1_00133</name>
</gene>
<keyword evidence="2" id="KW-1185">Reference proteome</keyword>
<sequence length="26" mass="2599">ALVASKPISLKDDAVVAAGKTKVTIC</sequence>
<protein>
    <submittedName>
        <fullName evidence="1">Uncharacterized protein</fullName>
    </submittedName>
</protein>
<feature type="non-terminal residue" evidence="1">
    <location>
        <position position="1"/>
    </location>
</feature>
<reference evidence="1 2" key="1">
    <citation type="submission" date="2013-09" db="EMBL/GenBank/DDBJ databases">
        <title>Corchorus capsularis genome sequencing.</title>
        <authorList>
            <person name="Alam M."/>
            <person name="Haque M.S."/>
            <person name="Islam M.S."/>
            <person name="Emdad E.M."/>
            <person name="Islam M.M."/>
            <person name="Ahmed B."/>
            <person name="Halim A."/>
            <person name="Hossen Q.M.M."/>
            <person name="Hossain M.Z."/>
            <person name="Ahmed R."/>
            <person name="Khan M.M."/>
            <person name="Islam R."/>
            <person name="Rashid M.M."/>
            <person name="Khan S.A."/>
            <person name="Rahman M.S."/>
            <person name="Alam M."/>
        </authorList>
    </citation>
    <scope>NUCLEOTIDE SEQUENCE [LARGE SCALE GENOMIC DNA]</scope>
    <source>
        <strain evidence="2">cv. CVL-1</strain>
        <tissue evidence="1">Whole seedling</tissue>
    </source>
</reference>
<dbReference type="Gramene" id="OMP12087">
    <property type="protein sequence ID" value="OMP12087"/>
    <property type="gene ID" value="CCACVL1_00133"/>
</dbReference>
<dbReference type="EMBL" id="AWWV01000446">
    <property type="protein sequence ID" value="OMP12087.1"/>
    <property type="molecule type" value="Genomic_DNA"/>
</dbReference>
<proteinExistence type="predicted"/>
<dbReference type="Proteomes" id="UP000188268">
    <property type="component" value="Unassembled WGS sequence"/>
</dbReference>
<comment type="caution">
    <text evidence="1">The sequence shown here is derived from an EMBL/GenBank/DDBJ whole genome shotgun (WGS) entry which is preliminary data.</text>
</comment>
<accession>A0A1R3KYH0</accession>
<evidence type="ECO:0000313" key="2">
    <source>
        <dbReference type="Proteomes" id="UP000188268"/>
    </source>
</evidence>
<evidence type="ECO:0000313" key="1">
    <source>
        <dbReference type="EMBL" id="OMP12087.1"/>
    </source>
</evidence>
<organism evidence="1 2">
    <name type="scientific">Corchorus capsularis</name>
    <name type="common">Jute</name>
    <dbReference type="NCBI Taxonomy" id="210143"/>
    <lineage>
        <taxon>Eukaryota</taxon>
        <taxon>Viridiplantae</taxon>
        <taxon>Streptophyta</taxon>
        <taxon>Embryophyta</taxon>
        <taxon>Tracheophyta</taxon>
        <taxon>Spermatophyta</taxon>
        <taxon>Magnoliopsida</taxon>
        <taxon>eudicotyledons</taxon>
        <taxon>Gunneridae</taxon>
        <taxon>Pentapetalae</taxon>
        <taxon>rosids</taxon>
        <taxon>malvids</taxon>
        <taxon>Malvales</taxon>
        <taxon>Malvaceae</taxon>
        <taxon>Grewioideae</taxon>
        <taxon>Apeibeae</taxon>
        <taxon>Corchorus</taxon>
    </lineage>
</organism>
<name>A0A1R3KYH0_COCAP</name>